<dbReference type="Pfam" id="PF00018">
    <property type="entry name" value="SH3_1"/>
    <property type="match status" value="1"/>
</dbReference>
<keyword evidence="2 5" id="KW-0728">SH3 domain</keyword>
<dbReference type="Gene3D" id="2.30.30.40">
    <property type="entry name" value="SH3 Domains"/>
    <property type="match status" value="1"/>
</dbReference>
<dbReference type="Gene3D" id="1.20.900.10">
    <property type="entry name" value="Dbl homology (DH) domain"/>
    <property type="match status" value="1"/>
</dbReference>
<evidence type="ECO:0000313" key="10">
    <source>
        <dbReference type="Proteomes" id="UP000735302"/>
    </source>
</evidence>
<evidence type="ECO:0000256" key="5">
    <source>
        <dbReference type="PROSITE-ProRule" id="PRU00192"/>
    </source>
</evidence>
<feature type="domain" description="SH3" evidence="7">
    <location>
        <begin position="264"/>
        <end position="323"/>
    </location>
</feature>
<evidence type="ECO:0000256" key="6">
    <source>
        <dbReference type="SAM" id="MobiDB-lite"/>
    </source>
</evidence>
<gene>
    <name evidence="9" type="ORF">PoB_007259600</name>
</gene>
<protein>
    <submittedName>
        <fullName evidence="9">Rho guanine nucleotide exchange factor 4</fullName>
    </submittedName>
</protein>
<dbReference type="AlphaFoldDB" id="A0AAV4DQA8"/>
<comment type="caution">
    <text evidence="9">The sequence shown here is derived from an EMBL/GenBank/DDBJ whole genome shotgun (WGS) entry which is preliminary data.</text>
</comment>
<dbReference type="PROSITE" id="PS50010">
    <property type="entry name" value="DH_2"/>
    <property type="match status" value="1"/>
</dbReference>
<dbReference type="SUPFAM" id="SSF50729">
    <property type="entry name" value="PH domain-like"/>
    <property type="match status" value="1"/>
</dbReference>
<dbReference type="SUPFAM" id="SSF50044">
    <property type="entry name" value="SH3-domain"/>
    <property type="match status" value="1"/>
</dbReference>
<feature type="compositionally biased region" description="Acidic residues" evidence="6">
    <location>
        <begin position="218"/>
        <end position="227"/>
    </location>
</feature>
<evidence type="ECO:0000256" key="3">
    <source>
        <dbReference type="ARBA" id="ARBA00022490"/>
    </source>
</evidence>
<dbReference type="CDD" id="cd11828">
    <property type="entry name" value="SH3_ARHGEF9_like"/>
    <property type="match status" value="1"/>
</dbReference>
<dbReference type="Pfam" id="PF00621">
    <property type="entry name" value="RhoGEF"/>
    <property type="match status" value="1"/>
</dbReference>
<comment type="subcellular location">
    <subcellularLocation>
        <location evidence="1">Cytoplasm</location>
    </subcellularLocation>
</comment>
<dbReference type="InterPro" id="IPR001452">
    <property type="entry name" value="SH3_domain"/>
</dbReference>
<organism evidence="9 10">
    <name type="scientific">Plakobranchus ocellatus</name>
    <dbReference type="NCBI Taxonomy" id="259542"/>
    <lineage>
        <taxon>Eukaryota</taxon>
        <taxon>Metazoa</taxon>
        <taxon>Spiralia</taxon>
        <taxon>Lophotrochozoa</taxon>
        <taxon>Mollusca</taxon>
        <taxon>Gastropoda</taxon>
        <taxon>Heterobranchia</taxon>
        <taxon>Euthyneura</taxon>
        <taxon>Panpulmonata</taxon>
        <taxon>Sacoglossa</taxon>
        <taxon>Placobranchoidea</taxon>
        <taxon>Plakobranchidae</taxon>
        <taxon>Plakobranchus</taxon>
    </lineage>
</organism>
<keyword evidence="10" id="KW-1185">Reference proteome</keyword>
<evidence type="ECO:0000256" key="4">
    <source>
        <dbReference type="ARBA" id="ARBA00022658"/>
    </source>
</evidence>
<dbReference type="GO" id="GO:0005737">
    <property type="term" value="C:cytoplasm"/>
    <property type="evidence" value="ECO:0007669"/>
    <property type="project" value="UniProtKB-SubCell"/>
</dbReference>
<dbReference type="InterPro" id="IPR000219">
    <property type="entry name" value="DH_dom"/>
</dbReference>
<evidence type="ECO:0000256" key="1">
    <source>
        <dbReference type="ARBA" id="ARBA00004496"/>
    </source>
</evidence>
<dbReference type="EMBL" id="BLXT01008165">
    <property type="protein sequence ID" value="GFO46091.1"/>
    <property type="molecule type" value="Genomic_DNA"/>
</dbReference>
<dbReference type="CDD" id="cd00160">
    <property type="entry name" value="RhoGEF"/>
    <property type="match status" value="1"/>
</dbReference>
<keyword evidence="4" id="KW-0344">Guanine-nucleotide releasing factor</keyword>
<dbReference type="PROSITE" id="PS50002">
    <property type="entry name" value="SH3"/>
    <property type="match status" value="1"/>
</dbReference>
<dbReference type="PANTHER" id="PTHR47544">
    <property type="entry name" value="RHO GUANINE NUCLEOTIDE EXCHANGE FACTOR 4"/>
    <property type="match status" value="1"/>
</dbReference>
<sequence>MHGVVRRMNMCLEQGIPEVSDGSGEGNSLTTARHRLEQKRRKFSENRCLSTPHPITLRGEKPRPCTHPADPSQQRNNGAATILPQDLQQLDSNSNINGTIIPTSSTSSSSTGDVNATSSSSRLSGASPASTFSSSSSTELATSSSAVSSERGGGGGSAVTSQCPAQLRANQGRSSGGRLVHAHSMPDNLDKLARKRYFFSMLSSDSQSVINRHISLEPGEDDGDSSDSSEYSYSMSGGYRRDKARTTRSSHLMLAALDQMLEEENLTYAEALWDHVTMDPEELGFRAGDLIRVTDCQDKHWWFGVLDDTEGWFPAAFVRLLVNQDLREHNLDFLLSAGGLHLASDGSNLVDNSSYLNNGDLLRSAGREEIGQSHKVSGVSSVPGSTGGYLDNHQARANVVNEIISAEREYVKHLRDVVEGYVKQARKRPEMFPIEKVTIIFSNIEEIYAFATELLAELEASLNSEQPHLSQLGRCFLGTIKSFEMYSDYCNNHPAACEELRELYRNKRYRHFFEYNVTVRNAWKLHDSNRDKWYLLVAKTAVAKQRWLKAFQDERRRVKEDAENNFNIPSHVKEAVVTNFRQKANLNKPKGRQKFNRTNSTQSFGSYSSEVNAYATLPRKGRHKVKVKLDDSMGKTGGGGGGGSGGKKISWFFLGKGKS</sequence>
<dbReference type="PANTHER" id="PTHR47544:SF3">
    <property type="entry name" value="RHO GUANINE NUCLEOTIDE EXCHANGE FACTOR 4 ISOFORM X1"/>
    <property type="match status" value="1"/>
</dbReference>
<dbReference type="SMART" id="SM00326">
    <property type="entry name" value="SH3"/>
    <property type="match status" value="1"/>
</dbReference>
<proteinExistence type="predicted"/>
<feature type="region of interest" description="Disordered" evidence="6">
    <location>
        <begin position="92"/>
        <end position="163"/>
    </location>
</feature>
<evidence type="ECO:0000313" key="9">
    <source>
        <dbReference type="EMBL" id="GFO46091.1"/>
    </source>
</evidence>
<feature type="compositionally biased region" description="Low complexity" evidence="6">
    <location>
        <begin position="92"/>
        <end position="150"/>
    </location>
</feature>
<dbReference type="SMART" id="SM00325">
    <property type="entry name" value="RhoGEF"/>
    <property type="match status" value="1"/>
</dbReference>
<name>A0AAV4DQA8_9GAST</name>
<dbReference type="SUPFAM" id="SSF48065">
    <property type="entry name" value="DBL homology domain (DH-domain)"/>
    <property type="match status" value="1"/>
</dbReference>
<accession>A0AAV4DQA8</accession>
<dbReference type="InterPro" id="IPR036028">
    <property type="entry name" value="SH3-like_dom_sf"/>
</dbReference>
<dbReference type="InterPro" id="IPR035899">
    <property type="entry name" value="DBL_dom_sf"/>
</dbReference>
<evidence type="ECO:0000259" key="7">
    <source>
        <dbReference type="PROSITE" id="PS50002"/>
    </source>
</evidence>
<feature type="compositionally biased region" description="Low complexity" evidence="6">
    <location>
        <begin position="228"/>
        <end position="237"/>
    </location>
</feature>
<keyword evidence="3" id="KW-0963">Cytoplasm</keyword>
<feature type="region of interest" description="Disordered" evidence="6">
    <location>
        <begin position="215"/>
        <end position="237"/>
    </location>
</feature>
<reference evidence="9 10" key="1">
    <citation type="journal article" date="2021" name="Elife">
        <title>Chloroplast acquisition without the gene transfer in kleptoplastic sea slugs, Plakobranchus ocellatus.</title>
        <authorList>
            <person name="Maeda T."/>
            <person name="Takahashi S."/>
            <person name="Yoshida T."/>
            <person name="Shimamura S."/>
            <person name="Takaki Y."/>
            <person name="Nagai Y."/>
            <person name="Toyoda A."/>
            <person name="Suzuki Y."/>
            <person name="Arimoto A."/>
            <person name="Ishii H."/>
            <person name="Satoh N."/>
            <person name="Nishiyama T."/>
            <person name="Hasebe M."/>
            <person name="Maruyama T."/>
            <person name="Minagawa J."/>
            <person name="Obokata J."/>
            <person name="Shigenobu S."/>
        </authorList>
    </citation>
    <scope>NUCLEOTIDE SEQUENCE [LARGE SCALE GENOMIC DNA]</scope>
</reference>
<dbReference type="GO" id="GO:0005085">
    <property type="term" value="F:guanyl-nucleotide exchange factor activity"/>
    <property type="evidence" value="ECO:0007669"/>
    <property type="project" value="UniProtKB-KW"/>
</dbReference>
<feature type="region of interest" description="Disordered" evidence="6">
    <location>
        <begin position="37"/>
        <end position="77"/>
    </location>
</feature>
<dbReference type="Proteomes" id="UP000735302">
    <property type="component" value="Unassembled WGS sequence"/>
</dbReference>
<feature type="domain" description="DH" evidence="8">
    <location>
        <begin position="395"/>
        <end position="515"/>
    </location>
</feature>
<evidence type="ECO:0000259" key="8">
    <source>
        <dbReference type="PROSITE" id="PS50010"/>
    </source>
</evidence>
<evidence type="ECO:0000256" key="2">
    <source>
        <dbReference type="ARBA" id="ARBA00022443"/>
    </source>
</evidence>